<dbReference type="VEuPathDB" id="FungiDB:BO78DRAFT_437895"/>
<dbReference type="InterPro" id="IPR032710">
    <property type="entry name" value="NTF2-like_dom_sf"/>
</dbReference>
<dbReference type="EMBL" id="KZ826443">
    <property type="protein sequence ID" value="PYI00616.1"/>
    <property type="molecule type" value="Genomic_DNA"/>
</dbReference>
<dbReference type="InterPro" id="IPR009959">
    <property type="entry name" value="Cyclase_SnoaL-like"/>
</dbReference>
<dbReference type="OrthoDB" id="5440at2759"/>
<dbReference type="PANTHER" id="PTHR38436">
    <property type="entry name" value="POLYKETIDE CYCLASE SNOAL-LIKE DOMAIN"/>
    <property type="match status" value="1"/>
</dbReference>
<feature type="domain" description="SnoaL-like" evidence="1">
    <location>
        <begin position="227"/>
        <end position="325"/>
    </location>
</feature>
<keyword evidence="2" id="KW-0378">Hydrolase</keyword>
<dbReference type="Proteomes" id="UP000248423">
    <property type="component" value="Unassembled WGS sequence"/>
</dbReference>
<evidence type="ECO:0000313" key="2">
    <source>
        <dbReference type="EMBL" id="PYI00616.1"/>
    </source>
</evidence>
<dbReference type="GO" id="GO:0030638">
    <property type="term" value="P:polyketide metabolic process"/>
    <property type="evidence" value="ECO:0007669"/>
    <property type="project" value="InterPro"/>
</dbReference>
<evidence type="ECO:0000259" key="1">
    <source>
        <dbReference type="Pfam" id="PF12680"/>
    </source>
</evidence>
<dbReference type="GO" id="GO:0016787">
    <property type="term" value="F:hydrolase activity"/>
    <property type="evidence" value="ECO:0007669"/>
    <property type="project" value="UniProtKB-KW"/>
</dbReference>
<dbReference type="AlphaFoldDB" id="A0A319DSB0"/>
<dbReference type="Gene3D" id="3.10.450.50">
    <property type="match status" value="1"/>
</dbReference>
<reference evidence="2 3" key="1">
    <citation type="submission" date="2018-02" db="EMBL/GenBank/DDBJ databases">
        <title>The genomes of Aspergillus section Nigri reveals drivers in fungal speciation.</title>
        <authorList>
            <consortium name="DOE Joint Genome Institute"/>
            <person name="Vesth T.C."/>
            <person name="Nybo J."/>
            <person name="Theobald S."/>
            <person name="Brandl J."/>
            <person name="Frisvad J.C."/>
            <person name="Nielsen K.F."/>
            <person name="Lyhne E.K."/>
            <person name="Kogle M.E."/>
            <person name="Kuo A."/>
            <person name="Riley R."/>
            <person name="Clum A."/>
            <person name="Nolan M."/>
            <person name="Lipzen A."/>
            <person name="Salamov A."/>
            <person name="Henrissat B."/>
            <person name="Wiebenga A."/>
            <person name="De vries R.P."/>
            <person name="Grigoriev I.V."/>
            <person name="Mortensen U.H."/>
            <person name="Andersen M.R."/>
            <person name="Baker S.E."/>
        </authorList>
    </citation>
    <scope>NUCLEOTIDE SEQUENCE [LARGE SCALE GENOMIC DNA]</scope>
    <source>
        <strain evidence="2 3">CBS 121057</strain>
    </source>
</reference>
<dbReference type="PANTHER" id="PTHR38436:SF3">
    <property type="entry name" value="CARBOXYMETHYLENEBUTENOLIDASE-RELATED"/>
    <property type="match status" value="1"/>
</dbReference>
<proteinExistence type="predicted"/>
<accession>A0A319DSB0</accession>
<name>A0A319DSB0_ASPSB</name>
<dbReference type="SUPFAM" id="SSF54427">
    <property type="entry name" value="NTF2-like"/>
    <property type="match status" value="1"/>
</dbReference>
<evidence type="ECO:0000313" key="3">
    <source>
        <dbReference type="Proteomes" id="UP000248423"/>
    </source>
</evidence>
<sequence>MPLPDAKPVKLTPNLTIHAPLSRQGHGPGILIIRSAVDPDQINPAATLDPEPLQKWAEEGYVTVEIEVSDDDHPALLDTLTHAINTLNTHEKCTNKSSYGLIVYSPSLLPNLTQTTNALPAIKAIISYGALLNQHPPTKPHLYHLAEPGPKSTSNNGLIHRYRYPHVKSPSFILPSHTHYSPSAATLAHTRCLEFLKPLINGPWFDLEAIWEEHTKFEFEIRSVEATMETMVQEPYVNHIPTLTGGIGREKLAEFYAKHFIFCNPGDMEMEVVSRTVGIDRVVDEFVLGFTHDRVVDWLIPGIPPTGKRLRIPFMAVVNIRGDRLYHEHITWDQLTVLVQLGLVPEYLPIPYPLPQGPVPRAGGRIEYRVPGGGVETAEKMVDESCVPSNEMLGFAVRECTDLVLDWVS</sequence>
<protein>
    <submittedName>
        <fullName evidence="2">Dienelactone hydrolase</fullName>
    </submittedName>
</protein>
<dbReference type="Pfam" id="PF12680">
    <property type="entry name" value="SnoaL_2"/>
    <property type="match status" value="1"/>
</dbReference>
<organism evidence="2 3">
    <name type="scientific">Aspergillus sclerotiicarbonarius (strain CBS 121057 / IBT 28362)</name>
    <dbReference type="NCBI Taxonomy" id="1448318"/>
    <lineage>
        <taxon>Eukaryota</taxon>
        <taxon>Fungi</taxon>
        <taxon>Dikarya</taxon>
        <taxon>Ascomycota</taxon>
        <taxon>Pezizomycotina</taxon>
        <taxon>Eurotiomycetes</taxon>
        <taxon>Eurotiomycetidae</taxon>
        <taxon>Eurotiales</taxon>
        <taxon>Aspergillaceae</taxon>
        <taxon>Aspergillus</taxon>
        <taxon>Aspergillus subgen. Circumdati</taxon>
    </lineage>
</organism>
<dbReference type="STRING" id="1448318.A0A319DSB0"/>
<gene>
    <name evidence="2" type="ORF">BO78DRAFT_437895</name>
</gene>
<dbReference type="InterPro" id="IPR037401">
    <property type="entry name" value="SnoaL-like"/>
</dbReference>
<keyword evidence="3" id="KW-1185">Reference proteome</keyword>